<evidence type="ECO:0000256" key="4">
    <source>
        <dbReference type="ARBA" id="ARBA00023098"/>
    </source>
</evidence>
<reference evidence="7" key="1">
    <citation type="submission" date="2021-09" db="EMBL/GenBank/DDBJ databases">
        <title>The genome of Mauremys mutica provides insights into the evolution of semi-aquatic lifestyle.</title>
        <authorList>
            <person name="Gong S."/>
            <person name="Gao Y."/>
        </authorList>
    </citation>
    <scope>NUCLEOTIDE SEQUENCE</scope>
    <source>
        <strain evidence="7">MM-2020</strain>
        <tissue evidence="7">Muscle</tissue>
    </source>
</reference>
<comment type="similarity">
    <text evidence="1">Belongs to the H-rev107 family.</text>
</comment>
<dbReference type="PROSITE" id="PS51934">
    <property type="entry name" value="LRAT"/>
    <property type="match status" value="1"/>
</dbReference>
<protein>
    <recommendedName>
        <fullName evidence="6">LRAT domain-containing protein</fullName>
    </recommendedName>
</protein>
<keyword evidence="3" id="KW-0378">Hydrolase</keyword>
<name>A0A9D3WUQ8_9SAUR</name>
<gene>
    <name evidence="7" type="ORF">KIL84_002879</name>
</gene>
<dbReference type="InterPro" id="IPR051496">
    <property type="entry name" value="H-rev107_PLA/AT"/>
</dbReference>
<dbReference type="GO" id="GO:0005737">
    <property type="term" value="C:cytoplasm"/>
    <property type="evidence" value="ECO:0007669"/>
    <property type="project" value="TreeGrafter"/>
</dbReference>
<evidence type="ECO:0000256" key="2">
    <source>
        <dbReference type="ARBA" id="ARBA00022679"/>
    </source>
</evidence>
<feature type="domain" description="LRAT" evidence="6">
    <location>
        <begin position="14"/>
        <end position="127"/>
    </location>
</feature>
<evidence type="ECO:0000313" key="7">
    <source>
        <dbReference type="EMBL" id="KAH1167396.1"/>
    </source>
</evidence>
<dbReference type="Gene3D" id="3.90.1720.10">
    <property type="entry name" value="endopeptidase domain like (from Nostoc punctiforme)"/>
    <property type="match status" value="1"/>
</dbReference>
<dbReference type="PANTHER" id="PTHR13943:SF31">
    <property type="entry name" value="PHOSPHOLIPASE A AND ACYLTRANSFERASE 3"/>
    <property type="match status" value="1"/>
</dbReference>
<evidence type="ECO:0000256" key="5">
    <source>
        <dbReference type="SAM" id="Phobius"/>
    </source>
</evidence>
<keyword evidence="5" id="KW-1133">Transmembrane helix</keyword>
<dbReference type="Pfam" id="PF04970">
    <property type="entry name" value="LRAT"/>
    <property type="match status" value="1"/>
</dbReference>
<evidence type="ECO:0000256" key="1">
    <source>
        <dbReference type="ARBA" id="ARBA00007824"/>
    </source>
</evidence>
<dbReference type="Proteomes" id="UP000827986">
    <property type="component" value="Unassembled WGS sequence"/>
</dbReference>
<keyword evidence="8" id="KW-1185">Reference proteome</keyword>
<comment type="caution">
    <text evidence="7">The sequence shown here is derived from an EMBL/GenBank/DDBJ whole genome shotgun (WGS) entry which is preliminary data.</text>
</comment>
<keyword evidence="4" id="KW-0443">Lipid metabolism</keyword>
<evidence type="ECO:0000256" key="3">
    <source>
        <dbReference type="ARBA" id="ARBA00022801"/>
    </source>
</evidence>
<feature type="transmembrane region" description="Helical" evidence="5">
    <location>
        <begin position="128"/>
        <end position="144"/>
    </location>
</feature>
<dbReference type="GO" id="GO:0008970">
    <property type="term" value="F:phospholipase A1 activity"/>
    <property type="evidence" value="ECO:0007669"/>
    <property type="project" value="TreeGrafter"/>
</dbReference>
<dbReference type="InterPro" id="IPR007053">
    <property type="entry name" value="LRAT_dom"/>
</dbReference>
<keyword evidence="2" id="KW-0808">Transferase</keyword>
<evidence type="ECO:0000313" key="8">
    <source>
        <dbReference type="Proteomes" id="UP000827986"/>
    </source>
</evidence>
<accession>A0A9D3WUQ8</accession>
<dbReference type="EMBL" id="JAHDVG010000486">
    <property type="protein sequence ID" value="KAH1167396.1"/>
    <property type="molecule type" value="Genomic_DNA"/>
</dbReference>
<organism evidence="7 8">
    <name type="scientific">Mauremys mutica</name>
    <name type="common">yellowpond turtle</name>
    <dbReference type="NCBI Taxonomy" id="74926"/>
    <lineage>
        <taxon>Eukaryota</taxon>
        <taxon>Metazoa</taxon>
        <taxon>Chordata</taxon>
        <taxon>Craniata</taxon>
        <taxon>Vertebrata</taxon>
        <taxon>Euteleostomi</taxon>
        <taxon>Archelosauria</taxon>
        <taxon>Testudinata</taxon>
        <taxon>Testudines</taxon>
        <taxon>Cryptodira</taxon>
        <taxon>Durocryptodira</taxon>
        <taxon>Testudinoidea</taxon>
        <taxon>Geoemydidae</taxon>
        <taxon>Geoemydinae</taxon>
        <taxon>Mauremys</taxon>
    </lineage>
</organism>
<dbReference type="GO" id="GO:0016410">
    <property type="term" value="F:N-acyltransferase activity"/>
    <property type="evidence" value="ECO:0007669"/>
    <property type="project" value="TreeGrafter"/>
</dbReference>
<keyword evidence="5" id="KW-0812">Transmembrane</keyword>
<dbReference type="GO" id="GO:0070292">
    <property type="term" value="P:N-acylphosphatidylethanolamine metabolic process"/>
    <property type="evidence" value="ECO:0007669"/>
    <property type="project" value="TreeGrafter"/>
</dbReference>
<keyword evidence="5" id="KW-0472">Membrane</keyword>
<dbReference type="PANTHER" id="PTHR13943">
    <property type="entry name" value="HRAS-LIKE SUPPRESSOR - RELATED"/>
    <property type="match status" value="1"/>
</dbReference>
<dbReference type="GO" id="GO:0004623">
    <property type="term" value="F:phospholipase A2 activity"/>
    <property type="evidence" value="ECO:0007669"/>
    <property type="project" value="TreeGrafter"/>
</dbReference>
<dbReference type="OrthoDB" id="421951at2759"/>
<dbReference type="AlphaFoldDB" id="A0A9D3WUQ8"/>
<sequence>MTLQGQRKPKAGDLIEIDRGFYKHWSVYVGDDYIVHITGLTGMPDWSFVSSSNGQAIVKKEPLKHVVGKCNYRVNNKYDKTRQVYPVSEIIVRANNEVDKLWTYHLFAKNCEHFATEIRYNEAQSDQAYTAVAVIMVIGFLILLI</sequence>
<evidence type="ECO:0000259" key="6">
    <source>
        <dbReference type="PROSITE" id="PS51934"/>
    </source>
</evidence>
<proteinExistence type="inferred from homology"/>